<dbReference type="GO" id="GO:0000981">
    <property type="term" value="F:DNA-binding transcription factor activity, RNA polymerase II-specific"/>
    <property type="evidence" value="ECO:0007669"/>
    <property type="project" value="InterPro"/>
</dbReference>
<evidence type="ECO:0000256" key="5">
    <source>
        <dbReference type="SAM" id="MobiDB-lite"/>
    </source>
</evidence>
<dbReference type="GO" id="GO:0008270">
    <property type="term" value="F:zinc ion binding"/>
    <property type="evidence" value="ECO:0007669"/>
    <property type="project" value="InterPro"/>
</dbReference>
<evidence type="ECO:0000256" key="6">
    <source>
        <dbReference type="SAM" id="Phobius"/>
    </source>
</evidence>
<feature type="transmembrane region" description="Helical" evidence="6">
    <location>
        <begin position="671"/>
        <end position="687"/>
    </location>
</feature>
<comment type="caution">
    <text evidence="8">The sequence shown here is derived from an EMBL/GenBank/DDBJ whole genome shotgun (WGS) entry which is preliminary data.</text>
</comment>
<feature type="compositionally biased region" description="Low complexity" evidence="5">
    <location>
        <begin position="184"/>
        <end position="204"/>
    </location>
</feature>
<dbReference type="InterPro" id="IPR051127">
    <property type="entry name" value="Fungal_SecMet_Regulators"/>
</dbReference>
<gene>
    <name evidence="8" type="ORF">Cboi02_000130700</name>
</gene>
<feature type="compositionally biased region" description="Low complexity" evidence="5">
    <location>
        <begin position="1147"/>
        <end position="1162"/>
    </location>
</feature>
<keyword evidence="2" id="KW-0805">Transcription regulation</keyword>
<evidence type="ECO:0000259" key="7">
    <source>
        <dbReference type="PROSITE" id="PS50048"/>
    </source>
</evidence>
<feature type="region of interest" description="Disordered" evidence="5">
    <location>
        <begin position="1147"/>
        <end position="1182"/>
    </location>
</feature>
<keyword evidence="1" id="KW-0479">Metal-binding</keyword>
<dbReference type="CDD" id="cd00067">
    <property type="entry name" value="GAL4"/>
    <property type="match status" value="1"/>
</dbReference>
<feature type="region of interest" description="Disordered" evidence="5">
    <location>
        <begin position="1214"/>
        <end position="1238"/>
    </location>
</feature>
<evidence type="ECO:0000256" key="1">
    <source>
        <dbReference type="ARBA" id="ARBA00022723"/>
    </source>
</evidence>
<name>A0A9W6SXG3_CANBO</name>
<dbReference type="SUPFAM" id="SSF57701">
    <property type="entry name" value="Zn2/Cys6 DNA-binding domain"/>
    <property type="match status" value="1"/>
</dbReference>
<dbReference type="PANTHER" id="PTHR47424">
    <property type="entry name" value="REGULATORY PROTEIN GAL4"/>
    <property type="match status" value="1"/>
</dbReference>
<feature type="compositionally biased region" description="Polar residues" evidence="5">
    <location>
        <begin position="146"/>
        <end position="157"/>
    </location>
</feature>
<dbReference type="EMBL" id="BSXN01000294">
    <property type="protein sequence ID" value="GME67975.1"/>
    <property type="molecule type" value="Genomic_DNA"/>
</dbReference>
<evidence type="ECO:0000256" key="2">
    <source>
        <dbReference type="ARBA" id="ARBA00023015"/>
    </source>
</evidence>
<evidence type="ECO:0000313" key="9">
    <source>
        <dbReference type="Proteomes" id="UP001165120"/>
    </source>
</evidence>
<evidence type="ECO:0000256" key="4">
    <source>
        <dbReference type="ARBA" id="ARBA00023242"/>
    </source>
</evidence>
<dbReference type="PANTHER" id="PTHR47424:SF6">
    <property type="entry name" value="PROLINE UTILIZATION TRANS-ACTIVATOR"/>
    <property type="match status" value="1"/>
</dbReference>
<evidence type="ECO:0000313" key="8">
    <source>
        <dbReference type="EMBL" id="GME67975.1"/>
    </source>
</evidence>
<keyword evidence="4" id="KW-0539">Nucleus</keyword>
<feature type="compositionally biased region" description="Basic and acidic residues" evidence="5">
    <location>
        <begin position="891"/>
        <end position="902"/>
    </location>
</feature>
<accession>A0A9W6SXG3</accession>
<feature type="transmembrane region" description="Helical" evidence="6">
    <location>
        <begin position="731"/>
        <end position="752"/>
    </location>
</feature>
<sequence>MSRLQSKRRIVPLESRQRALFSCDRCKLRKTKCKRVHSDELKYDNKTPCMQCSKAGVLCTTTIPRKKRFYGPVSNISLHYKCLVALVSGLFPDKDIYNIDDLINLGESLNFEMPSPEHDKDLVEGLEDLNHSDKDDEQLKKKMKFNPQTIAENSSPPDTKMKKEESPSIDSAINPMNNNKRNFSSSSSSSSSTLSTMPTTAPSSESSQLGKLETNATAPITSSIQTANNSATVESIMTANTKNKHISLSSDDLRIKEEEAKEALNLLPSSVNPRMTYDRERLLIDRGGHTHYIGSHGTASLLNGLCDIIIKRSYNQKKPPTSTQDLRDISVQTISSENEPVYQYPTHLYNLDLININKFPLINLLKRDEADSYTNVFFEKVHPYYFIFNQETFREKYELFWKEISESKKSSESGHDNNNNNNANHARHDSTADGLTPLKLSPAEICSIYMVWILGRRFQQFSNPHELPRNSELNNELTARYIDIIKLSLSDIVLTPTIDGIRLIFLLSVYLSSIKVRESGWILMELACRQSMSLGLHRSLIINKFGSEKSQEMKRMIWSLIKAESTLCSSLGRPSALPLDEIDAELPSNDDVKDELFKVFYNQTCNLTKIIFVIMENKRKTQKEPLSLVNIEKTLVAQKKLETFWSNLPESWKDYKSLPVRRYKPKLHIQYHYYFVTLTLPIFLHFVNTPKYVIKKEDPVFSFLINGITSAFKTAEILTYTDSNGFFNGTLYYDVFYAYNSIMILTLTYILFKTSKDRQHLNTDNSNSDPASNNNNHSSHDGNMIDLEFLDKEHQINLTTLLNAINLIRNLILNNLYKIDGTMKRMSFIIETILQDLGIIQILVQVYGAVPSNVRNIEEKGEAGKTSVGTAIPTNSFYYRRMRLGNLNSETKIRPGTKESRKSNSIKKSKKANLNAATKPSSTADHALDVDLKTVKSNQKLSSPKIEKTQHANQHQSRGSDIQAQQNMNYSLEANNVQLLNQKVSQDDRAKHADSVQRLQEFQFPQQVPQQPQQLPQQHSQQPQQLPQQQQQQQQRMPQQQQPQQQQQQQPQQQFQQQLQQYETPTTSSSTPMSNASESPSTRHFFGHTTNRSVDKDATVYYRQTPDITNPYVMNEGVTFMPDIRKSSQSSVETNPQNFNQNDLNRQQQQFMKQSQSQPPQSNVYHQLQNSHSVHSSAPNLNLNMNQERPIPPQQSLFSNNRSYNSLANLNNKSSTNLNTNFPNKTRNKSNVSLSSRSSITESNHDIYHDQDGQSINMPLNNDAGDIHNVNTVLNTMTIDTDLIDAIFGADNLYFSEENYY</sequence>
<reference evidence="8" key="1">
    <citation type="submission" date="2023-04" db="EMBL/GenBank/DDBJ databases">
        <title>Candida boidinii NBRC 10035.</title>
        <authorList>
            <person name="Ichikawa N."/>
            <person name="Sato H."/>
            <person name="Tonouchi N."/>
        </authorList>
    </citation>
    <scope>NUCLEOTIDE SEQUENCE</scope>
    <source>
        <strain evidence="8">NBRC 10035</strain>
    </source>
</reference>
<organism evidence="8 9">
    <name type="scientific">Candida boidinii</name>
    <name type="common">Yeast</name>
    <dbReference type="NCBI Taxonomy" id="5477"/>
    <lineage>
        <taxon>Eukaryota</taxon>
        <taxon>Fungi</taxon>
        <taxon>Dikarya</taxon>
        <taxon>Ascomycota</taxon>
        <taxon>Saccharomycotina</taxon>
        <taxon>Pichiomycetes</taxon>
        <taxon>Pichiales</taxon>
        <taxon>Pichiaceae</taxon>
        <taxon>Ogataea</taxon>
        <taxon>Ogataea/Candida clade</taxon>
    </lineage>
</organism>
<keyword evidence="6" id="KW-1133">Transmembrane helix</keyword>
<dbReference type="InterPro" id="IPR007219">
    <property type="entry name" value="XnlR_reg_dom"/>
</dbReference>
<feature type="compositionally biased region" description="Polar residues" evidence="5">
    <location>
        <begin position="951"/>
        <end position="961"/>
    </location>
</feature>
<keyword evidence="9" id="KW-1185">Reference proteome</keyword>
<dbReference type="InterPro" id="IPR036864">
    <property type="entry name" value="Zn2-C6_fun-type_DNA-bd_sf"/>
</dbReference>
<feature type="domain" description="Zn(2)-C6 fungal-type" evidence="7">
    <location>
        <begin position="22"/>
        <end position="61"/>
    </location>
</feature>
<dbReference type="InterPro" id="IPR001138">
    <property type="entry name" value="Zn2Cys6_DnaBD"/>
</dbReference>
<feature type="compositionally biased region" description="Polar residues" evidence="5">
    <location>
        <begin position="168"/>
        <end position="183"/>
    </location>
</feature>
<protein>
    <submittedName>
        <fullName evidence="8">Unnamed protein product</fullName>
    </submittedName>
</protein>
<keyword evidence="6" id="KW-0472">Membrane</keyword>
<feature type="compositionally biased region" description="Basic and acidic residues" evidence="5">
    <location>
        <begin position="131"/>
        <end position="140"/>
    </location>
</feature>
<proteinExistence type="predicted"/>
<keyword evidence="3" id="KW-0804">Transcription</keyword>
<feature type="compositionally biased region" description="Polar residues" evidence="5">
    <location>
        <begin position="1163"/>
        <end position="1182"/>
    </location>
</feature>
<feature type="region of interest" description="Disordered" evidence="5">
    <location>
        <begin position="409"/>
        <end position="429"/>
    </location>
</feature>
<dbReference type="GO" id="GO:0003677">
    <property type="term" value="F:DNA binding"/>
    <property type="evidence" value="ECO:0007669"/>
    <property type="project" value="InterPro"/>
</dbReference>
<evidence type="ECO:0000256" key="3">
    <source>
        <dbReference type="ARBA" id="ARBA00023163"/>
    </source>
</evidence>
<dbReference type="PROSITE" id="PS50048">
    <property type="entry name" value="ZN2_CY6_FUNGAL_2"/>
    <property type="match status" value="1"/>
</dbReference>
<dbReference type="SMART" id="SM00906">
    <property type="entry name" value="Fungal_trans"/>
    <property type="match status" value="1"/>
</dbReference>
<feature type="region of interest" description="Disordered" evidence="5">
    <location>
        <begin position="888"/>
        <end position="961"/>
    </location>
</feature>
<feature type="compositionally biased region" description="Low complexity" evidence="5">
    <location>
        <begin position="1006"/>
        <end position="1080"/>
    </location>
</feature>
<dbReference type="GO" id="GO:0006351">
    <property type="term" value="P:DNA-templated transcription"/>
    <property type="evidence" value="ECO:0007669"/>
    <property type="project" value="InterPro"/>
</dbReference>
<keyword evidence="6" id="KW-0812">Transmembrane</keyword>
<dbReference type="SMART" id="SM00066">
    <property type="entry name" value="GAL4"/>
    <property type="match status" value="1"/>
</dbReference>
<feature type="transmembrane region" description="Helical" evidence="6">
    <location>
        <begin position="828"/>
        <end position="850"/>
    </location>
</feature>
<dbReference type="CDD" id="cd12148">
    <property type="entry name" value="fungal_TF_MHR"/>
    <property type="match status" value="1"/>
</dbReference>
<dbReference type="Pfam" id="PF04082">
    <property type="entry name" value="Fungal_trans"/>
    <property type="match status" value="1"/>
</dbReference>
<feature type="region of interest" description="Disordered" evidence="5">
    <location>
        <begin position="1006"/>
        <end position="1091"/>
    </location>
</feature>
<feature type="region of interest" description="Disordered" evidence="5">
    <location>
        <begin position="131"/>
        <end position="211"/>
    </location>
</feature>
<dbReference type="Gene3D" id="4.10.240.10">
    <property type="entry name" value="Zn(2)-C6 fungal-type DNA-binding domain"/>
    <property type="match status" value="1"/>
</dbReference>
<dbReference type="Proteomes" id="UP001165120">
    <property type="component" value="Unassembled WGS sequence"/>
</dbReference>